<keyword evidence="7" id="KW-0863">Zinc-finger</keyword>
<keyword evidence="9" id="KW-0862">Zinc</keyword>
<evidence type="ECO:0000256" key="2">
    <source>
        <dbReference type="ARBA" id="ARBA00001947"/>
    </source>
</evidence>
<evidence type="ECO:0000256" key="3">
    <source>
        <dbReference type="ARBA" id="ARBA00012251"/>
    </source>
</evidence>
<evidence type="ECO:0000313" key="11">
    <source>
        <dbReference type="EMBL" id="KAG8371368.1"/>
    </source>
</evidence>
<dbReference type="Proteomes" id="UP000826271">
    <property type="component" value="Unassembled WGS sequence"/>
</dbReference>
<dbReference type="SMART" id="SM00647">
    <property type="entry name" value="IBR"/>
    <property type="match status" value="1"/>
</dbReference>
<evidence type="ECO:0000256" key="4">
    <source>
        <dbReference type="ARBA" id="ARBA00022679"/>
    </source>
</evidence>
<gene>
    <name evidence="11" type="ORF">BUALT_Bualt13G0080400</name>
</gene>
<dbReference type="Gene3D" id="1.20.120.1750">
    <property type="match status" value="1"/>
</dbReference>
<evidence type="ECO:0000256" key="6">
    <source>
        <dbReference type="ARBA" id="ARBA00022737"/>
    </source>
</evidence>
<dbReference type="GO" id="GO:0008270">
    <property type="term" value="F:zinc ion binding"/>
    <property type="evidence" value="ECO:0007669"/>
    <property type="project" value="UniProtKB-KW"/>
</dbReference>
<keyword evidence="6" id="KW-0677">Repeat</keyword>
<sequence length="214" mass="24205">MSKHVEFKLLQGVTPKCPHENCKSELKLDSCKAFLSPELFDIMSERVKEASIPAEQRIYCPYPKCSSLFSKTELQRSKGSSNVVSEARECPKCGGIFCMNCKVPWHSNMTCSEFKRLDPCPYNEDKKLMSLATQNLWRQCPKCNHMVSLAAGCYHIYCSGSSEMDFTDAVTSFAIHVDQNGKTRKHHAHVLFGMKIISYMMMDKIGVKEGRVAV</sequence>
<keyword evidence="5" id="KW-0479">Metal-binding</keyword>
<proteinExistence type="predicted"/>
<keyword evidence="8" id="KW-0833">Ubl conjugation pathway</keyword>
<feature type="domain" description="RING-type" evidence="10">
    <location>
        <begin position="1"/>
        <end position="190"/>
    </location>
</feature>
<organism evidence="11 12">
    <name type="scientific">Buddleja alternifolia</name>
    <dbReference type="NCBI Taxonomy" id="168488"/>
    <lineage>
        <taxon>Eukaryota</taxon>
        <taxon>Viridiplantae</taxon>
        <taxon>Streptophyta</taxon>
        <taxon>Embryophyta</taxon>
        <taxon>Tracheophyta</taxon>
        <taxon>Spermatophyta</taxon>
        <taxon>Magnoliopsida</taxon>
        <taxon>eudicotyledons</taxon>
        <taxon>Gunneridae</taxon>
        <taxon>Pentapetalae</taxon>
        <taxon>asterids</taxon>
        <taxon>lamiids</taxon>
        <taxon>Lamiales</taxon>
        <taxon>Scrophulariaceae</taxon>
        <taxon>Buddlejeae</taxon>
        <taxon>Buddleja</taxon>
    </lineage>
</organism>
<comment type="cofactor">
    <cofactor evidence="2">
        <name>Zn(2+)</name>
        <dbReference type="ChEBI" id="CHEBI:29105"/>
    </cofactor>
</comment>
<evidence type="ECO:0000256" key="7">
    <source>
        <dbReference type="ARBA" id="ARBA00022771"/>
    </source>
</evidence>
<dbReference type="PANTHER" id="PTHR11685">
    <property type="entry name" value="RBR FAMILY RING FINGER AND IBR DOMAIN-CONTAINING"/>
    <property type="match status" value="1"/>
</dbReference>
<dbReference type="SUPFAM" id="SSF57850">
    <property type="entry name" value="RING/U-box"/>
    <property type="match status" value="2"/>
</dbReference>
<comment type="catalytic activity">
    <reaction evidence="1">
        <text>[E2 ubiquitin-conjugating enzyme]-S-ubiquitinyl-L-cysteine + [acceptor protein]-L-lysine = [E2 ubiquitin-conjugating enzyme]-L-cysteine + [acceptor protein]-N(6)-ubiquitinyl-L-lysine.</text>
        <dbReference type="EC" id="2.3.2.31"/>
    </reaction>
</comment>
<evidence type="ECO:0000313" key="12">
    <source>
        <dbReference type="Proteomes" id="UP000826271"/>
    </source>
</evidence>
<dbReference type="GO" id="GO:0061630">
    <property type="term" value="F:ubiquitin protein ligase activity"/>
    <property type="evidence" value="ECO:0007669"/>
    <property type="project" value="UniProtKB-EC"/>
</dbReference>
<evidence type="ECO:0000256" key="9">
    <source>
        <dbReference type="ARBA" id="ARBA00022833"/>
    </source>
</evidence>
<evidence type="ECO:0000256" key="8">
    <source>
        <dbReference type="ARBA" id="ARBA00022786"/>
    </source>
</evidence>
<dbReference type="CDD" id="cd22582">
    <property type="entry name" value="BRcat_RBR_unk"/>
    <property type="match status" value="1"/>
</dbReference>
<dbReference type="InterPro" id="IPR002867">
    <property type="entry name" value="IBR_dom"/>
</dbReference>
<dbReference type="InterPro" id="IPR031127">
    <property type="entry name" value="E3_UB_ligase_RBR"/>
</dbReference>
<dbReference type="PROSITE" id="PS51873">
    <property type="entry name" value="TRIAD"/>
    <property type="match status" value="1"/>
</dbReference>
<evidence type="ECO:0000256" key="1">
    <source>
        <dbReference type="ARBA" id="ARBA00001798"/>
    </source>
</evidence>
<dbReference type="GO" id="GO:0016567">
    <property type="term" value="P:protein ubiquitination"/>
    <property type="evidence" value="ECO:0007669"/>
    <property type="project" value="InterPro"/>
</dbReference>
<reference evidence="11" key="1">
    <citation type="submission" date="2019-10" db="EMBL/GenBank/DDBJ databases">
        <authorList>
            <person name="Zhang R."/>
            <person name="Pan Y."/>
            <person name="Wang J."/>
            <person name="Ma R."/>
            <person name="Yu S."/>
        </authorList>
    </citation>
    <scope>NUCLEOTIDE SEQUENCE</scope>
    <source>
        <strain evidence="11">LA-IB0</strain>
        <tissue evidence="11">Leaf</tissue>
    </source>
</reference>
<dbReference type="EC" id="2.3.2.31" evidence="3"/>
<evidence type="ECO:0000256" key="5">
    <source>
        <dbReference type="ARBA" id="ARBA00022723"/>
    </source>
</evidence>
<dbReference type="AlphaFoldDB" id="A0AAV6WLF6"/>
<dbReference type="Pfam" id="PF01485">
    <property type="entry name" value="IBR"/>
    <property type="match status" value="1"/>
</dbReference>
<dbReference type="InterPro" id="IPR044066">
    <property type="entry name" value="TRIAD_supradom"/>
</dbReference>
<keyword evidence="12" id="KW-1185">Reference proteome</keyword>
<name>A0AAV6WLF6_9LAMI</name>
<evidence type="ECO:0000259" key="10">
    <source>
        <dbReference type="PROSITE" id="PS51873"/>
    </source>
</evidence>
<accession>A0AAV6WLF6</accession>
<keyword evidence="4" id="KW-0808">Transferase</keyword>
<dbReference type="EMBL" id="WHWC01000013">
    <property type="protein sequence ID" value="KAG8371368.1"/>
    <property type="molecule type" value="Genomic_DNA"/>
</dbReference>
<protein>
    <recommendedName>
        <fullName evidence="3">RBR-type E3 ubiquitin transferase</fullName>
        <ecNumber evidence="3">2.3.2.31</ecNumber>
    </recommendedName>
</protein>
<comment type="caution">
    <text evidence="11">The sequence shown here is derived from an EMBL/GenBank/DDBJ whole genome shotgun (WGS) entry which is preliminary data.</text>
</comment>